<protein>
    <submittedName>
        <fullName evidence="1">Uncharacterized protein</fullName>
    </submittedName>
</protein>
<dbReference type="EMBL" id="JACVVK020000030">
    <property type="protein sequence ID" value="KAK7501660.1"/>
    <property type="molecule type" value="Genomic_DNA"/>
</dbReference>
<dbReference type="Proteomes" id="UP001519460">
    <property type="component" value="Unassembled WGS sequence"/>
</dbReference>
<sequence>MACDKGHSTYHEITEGGRYLMKRYQTYQLETSLSRSHRAGIVFRQRTTLQSARTHRQLEVKAARSQQLVCLATQREPSQCDVGPMASSKRWDSFRRRTFLGETQDLPLSLTSTDVSMSVNPVFPLPTTFSPTKPRFNMKTYTAQFK</sequence>
<proteinExistence type="predicted"/>
<name>A0ABD0LQY6_9CAEN</name>
<reference evidence="1 2" key="1">
    <citation type="journal article" date="2023" name="Sci. Data">
        <title>Genome assembly of the Korean intertidal mud-creeper Batillaria attramentaria.</title>
        <authorList>
            <person name="Patra A.K."/>
            <person name="Ho P.T."/>
            <person name="Jun S."/>
            <person name="Lee S.J."/>
            <person name="Kim Y."/>
            <person name="Won Y.J."/>
        </authorList>
    </citation>
    <scope>NUCLEOTIDE SEQUENCE [LARGE SCALE GENOMIC DNA]</scope>
    <source>
        <strain evidence="1">Wonlab-2016</strain>
    </source>
</reference>
<organism evidence="1 2">
    <name type="scientific">Batillaria attramentaria</name>
    <dbReference type="NCBI Taxonomy" id="370345"/>
    <lineage>
        <taxon>Eukaryota</taxon>
        <taxon>Metazoa</taxon>
        <taxon>Spiralia</taxon>
        <taxon>Lophotrochozoa</taxon>
        <taxon>Mollusca</taxon>
        <taxon>Gastropoda</taxon>
        <taxon>Caenogastropoda</taxon>
        <taxon>Sorbeoconcha</taxon>
        <taxon>Cerithioidea</taxon>
        <taxon>Batillariidae</taxon>
        <taxon>Batillaria</taxon>
    </lineage>
</organism>
<evidence type="ECO:0000313" key="2">
    <source>
        <dbReference type="Proteomes" id="UP001519460"/>
    </source>
</evidence>
<accession>A0ABD0LQY6</accession>
<keyword evidence="2" id="KW-1185">Reference proteome</keyword>
<evidence type="ECO:0000313" key="1">
    <source>
        <dbReference type="EMBL" id="KAK7501660.1"/>
    </source>
</evidence>
<comment type="caution">
    <text evidence="1">The sequence shown here is derived from an EMBL/GenBank/DDBJ whole genome shotgun (WGS) entry which is preliminary data.</text>
</comment>
<gene>
    <name evidence="1" type="ORF">BaRGS_00007091</name>
</gene>
<dbReference type="AlphaFoldDB" id="A0ABD0LQY6"/>